<dbReference type="EMBL" id="JBEPMC010000004">
    <property type="protein sequence ID" value="MET3579724.1"/>
    <property type="molecule type" value="Genomic_DNA"/>
</dbReference>
<dbReference type="Proteomes" id="UP001549204">
    <property type="component" value="Unassembled WGS sequence"/>
</dbReference>
<protein>
    <submittedName>
        <fullName evidence="2">Uncharacterized protein</fullName>
    </submittedName>
</protein>
<proteinExistence type="predicted"/>
<sequence>MAKHLSREEEKRGTGNVLMWGVVIIAMLFVSLMAVFVLGPFWS</sequence>
<keyword evidence="1" id="KW-1133">Transmembrane helix</keyword>
<name>A0ABV2GN52_9HYPH</name>
<keyword evidence="1" id="KW-0472">Membrane</keyword>
<organism evidence="2 3">
    <name type="scientific">Mesorhizobium robiniae</name>
    <dbReference type="NCBI Taxonomy" id="559315"/>
    <lineage>
        <taxon>Bacteria</taxon>
        <taxon>Pseudomonadati</taxon>
        <taxon>Pseudomonadota</taxon>
        <taxon>Alphaproteobacteria</taxon>
        <taxon>Hyphomicrobiales</taxon>
        <taxon>Phyllobacteriaceae</taxon>
        <taxon>Mesorhizobium</taxon>
    </lineage>
</organism>
<reference evidence="2 3" key="1">
    <citation type="submission" date="2024-06" db="EMBL/GenBank/DDBJ databases">
        <title>Genomic Encyclopedia of Type Strains, Phase IV (KMG-IV): sequencing the most valuable type-strain genomes for metagenomic binning, comparative biology and taxonomic classification.</title>
        <authorList>
            <person name="Goeker M."/>
        </authorList>
    </citation>
    <scope>NUCLEOTIDE SEQUENCE [LARGE SCALE GENOMIC DNA]</scope>
    <source>
        <strain evidence="2 3">DSM 100022</strain>
    </source>
</reference>
<feature type="transmembrane region" description="Helical" evidence="1">
    <location>
        <begin position="20"/>
        <end position="42"/>
    </location>
</feature>
<keyword evidence="3" id="KW-1185">Reference proteome</keyword>
<evidence type="ECO:0000313" key="2">
    <source>
        <dbReference type="EMBL" id="MET3579724.1"/>
    </source>
</evidence>
<evidence type="ECO:0000313" key="3">
    <source>
        <dbReference type="Proteomes" id="UP001549204"/>
    </source>
</evidence>
<accession>A0ABV2GN52</accession>
<comment type="caution">
    <text evidence="2">The sequence shown here is derived from an EMBL/GenBank/DDBJ whole genome shotgun (WGS) entry which is preliminary data.</text>
</comment>
<gene>
    <name evidence="2" type="ORF">ABID19_002755</name>
</gene>
<keyword evidence="1" id="KW-0812">Transmembrane</keyword>
<evidence type="ECO:0000256" key="1">
    <source>
        <dbReference type="SAM" id="Phobius"/>
    </source>
</evidence>